<dbReference type="RefSeq" id="WP_135200877.1">
    <property type="nucleotide sequence ID" value="NZ_SPVG01000072.1"/>
</dbReference>
<dbReference type="OrthoDB" id="9804907at2"/>
<dbReference type="Proteomes" id="UP000297729">
    <property type="component" value="Unassembled WGS sequence"/>
</dbReference>
<protein>
    <recommendedName>
        <fullName evidence="3">VOC domain-containing protein</fullName>
    </recommendedName>
</protein>
<gene>
    <name evidence="1" type="ORF">E4L98_07175</name>
</gene>
<dbReference type="EMBL" id="SPVG01000072">
    <property type="protein sequence ID" value="TFW27224.1"/>
    <property type="molecule type" value="Genomic_DNA"/>
</dbReference>
<dbReference type="InterPro" id="IPR029068">
    <property type="entry name" value="Glyas_Bleomycin-R_OHBP_Dase"/>
</dbReference>
<name>A0A4Y9SPR4_9BURK</name>
<comment type="caution">
    <text evidence="1">The sequence shown here is derived from an EMBL/GenBank/DDBJ whole genome shotgun (WGS) entry which is preliminary data.</text>
</comment>
<evidence type="ECO:0000313" key="2">
    <source>
        <dbReference type="Proteomes" id="UP000297729"/>
    </source>
</evidence>
<evidence type="ECO:0008006" key="3">
    <source>
        <dbReference type="Google" id="ProtNLM"/>
    </source>
</evidence>
<reference evidence="1 2" key="1">
    <citation type="submission" date="2019-03" db="EMBL/GenBank/DDBJ databases">
        <title>Draft Genome Sequence of Duganella callidus sp. nov., a Novel Duganella Species Isolated from Cultivated Soil.</title>
        <authorList>
            <person name="Raths R."/>
            <person name="Peta V."/>
            <person name="Bucking H."/>
        </authorList>
    </citation>
    <scope>NUCLEOTIDE SEQUENCE [LARGE SCALE GENOMIC DNA]</scope>
    <source>
        <strain evidence="1 2">DN04</strain>
    </source>
</reference>
<dbReference type="Gene3D" id="3.10.180.10">
    <property type="entry name" value="2,3-Dihydroxybiphenyl 1,2-Dioxygenase, domain 1"/>
    <property type="match status" value="1"/>
</dbReference>
<sequence length="73" mass="8154">MLEGGKDKIDTGTGVCHCFKVAQIEDVAAGLQAKGVHFERGAHLVAKMPDHELWMAFFRDPDHHLLALTEEKR</sequence>
<organism evidence="1 2">
    <name type="scientific">Duganella callida</name>
    <dbReference type="NCBI Taxonomy" id="2561932"/>
    <lineage>
        <taxon>Bacteria</taxon>
        <taxon>Pseudomonadati</taxon>
        <taxon>Pseudomonadota</taxon>
        <taxon>Betaproteobacteria</taxon>
        <taxon>Burkholderiales</taxon>
        <taxon>Oxalobacteraceae</taxon>
        <taxon>Telluria group</taxon>
        <taxon>Duganella</taxon>
    </lineage>
</organism>
<dbReference type="AlphaFoldDB" id="A0A4Y9SPR4"/>
<accession>A0A4Y9SPR4</accession>
<keyword evidence="2" id="KW-1185">Reference proteome</keyword>
<dbReference type="SUPFAM" id="SSF54593">
    <property type="entry name" value="Glyoxalase/Bleomycin resistance protein/Dihydroxybiphenyl dioxygenase"/>
    <property type="match status" value="1"/>
</dbReference>
<proteinExistence type="predicted"/>
<evidence type="ECO:0000313" key="1">
    <source>
        <dbReference type="EMBL" id="TFW27224.1"/>
    </source>
</evidence>